<sequence>MFEFKAKKVLVTGASRGIGKAIAQGFAMNGAQVSLVYRKEKELADNLRNSLPGENHICVQSDVSDGEEAQYAVSQTLNVFGSLDIVINNAGMYIDHPIADVNFDDWQDAWQSTINTNLIGPANICYHAAKHMIKQGSGKIINVSSRGANRGEPVAPAYGASKSGLNSMSQSLAVALAPYNIFVGVVAPGFVD</sequence>
<feature type="non-terminal residue" evidence="3">
    <location>
        <position position="192"/>
    </location>
</feature>
<accession>A0A382KWN9</accession>
<dbReference type="PRINTS" id="PR00080">
    <property type="entry name" value="SDRFAMILY"/>
</dbReference>
<dbReference type="CDD" id="cd05233">
    <property type="entry name" value="SDR_c"/>
    <property type="match status" value="1"/>
</dbReference>
<dbReference type="EMBL" id="UINC01082433">
    <property type="protein sequence ID" value="SVC27187.1"/>
    <property type="molecule type" value="Genomic_DNA"/>
</dbReference>
<evidence type="ECO:0008006" key="4">
    <source>
        <dbReference type="Google" id="ProtNLM"/>
    </source>
</evidence>
<comment type="similarity">
    <text evidence="1">Belongs to the short-chain dehydrogenases/reductases (SDR) family.</text>
</comment>
<evidence type="ECO:0000256" key="2">
    <source>
        <dbReference type="ARBA" id="ARBA00023002"/>
    </source>
</evidence>
<gene>
    <name evidence="3" type="ORF">METZ01_LOCUS280041</name>
</gene>
<dbReference type="PANTHER" id="PTHR42760">
    <property type="entry name" value="SHORT-CHAIN DEHYDROGENASES/REDUCTASES FAMILY MEMBER"/>
    <property type="match status" value="1"/>
</dbReference>
<evidence type="ECO:0000256" key="1">
    <source>
        <dbReference type="ARBA" id="ARBA00006484"/>
    </source>
</evidence>
<proteinExistence type="inferred from homology"/>
<name>A0A382KWN9_9ZZZZ</name>
<dbReference type="AlphaFoldDB" id="A0A382KWN9"/>
<dbReference type="Pfam" id="PF00106">
    <property type="entry name" value="adh_short"/>
    <property type="match status" value="1"/>
</dbReference>
<dbReference type="GO" id="GO:0006633">
    <property type="term" value="P:fatty acid biosynthetic process"/>
    <property type="evidence" value="ECO:0007669"/>
    <property type="project" value="TreeGrafter"/>
</dbReference>
<dbReference type="SUPFAM" id="SSF51735">
    <property type="entry name" value="NAD(P)-binding Rossmann-fold domains"/>
    <property type="match status" value="1"/>
</dbReference>
<dbReference type="PANTHER" id="PTHR42760:SF133">
    <property type="entry name" value="3-OXOACYL-[ACYL-CARRIER-PROTEIN] REDUCTASE"/>
    <property type="match status" value="1"/>
</dbReference>
<dbReference type="InterPro" id="IPR036291">
    <property type="entry name" value="NAD(P)-bd_dom_sf"/>
</dbReference>
<evidence type="ECO:0000313" key="3">
    <source>
        <dbReference type="EMBL" id="SVC27187.1"/>
    </source>
</evidence>
<reference evidence="3" key="1">
    <citation type="submission" date="2018-05" db="EMBL/GenBank/DDBJ databases">
        <authorList>
            <person name="Lanie J.A."/>
            <person name="Ng W.-L."/>
            <person name="Kazmierczak K.M."/>
            <person name="Andrzejewski T.M."/>
            <person name="Davidsen T.M."/>
            <person name="Wayne K.J."/>
            <person name="Tettelin H."/>
            <person name="Glass J.I."/>
            <person name="Rusch D."/>
            <person name="Podicherti R."/>
            <person name="Tsui H.-C.T."/>
            <person name="Winkler M.E."/>
        </authorList>
    </citation>
    <scope>NUCLEOTIDE SEQUENCE</scope>
</reference>
<dbReference type="PROSITE" id="PS00061">
    <property type="entry name" value="ADH_SHORT"/>
    <property type="match status" value="1"/>
</dbReference>
<keyword evidence="2" id="KW-0560">Oxidoreductase</keyword>
<dbReference type="PRINTS" id="PR00081">
    <property type="entry name" value="GDHRDH"/>
</dbReference>
<dbReference type="InterPro" id="IPR002347">
    <property type="entry name" value="SDR_fam"/>
</dbReference>
<dbReference type="GO" id="GO:0048038">
    <property type="term" value="F:quinone binding"/>
    <property type="evidence" value="ECO:0007669"/>
    <property type="project" value="TreeGrafter"/>
</dbReference>
<dbReference type="InterPro" id="IPR020904">
    <property type="entry name" value="Sc_DH/Rdtase_CS"/>
</dbReference>
<protein>
    <recommendedName>
        <fullName evidence="4">3-oxoacyl-ACP reductase</fullName>
    </recommendedName>
</protein>
<dbReference type="GO" id="GO:0016616">
    <property type="term" value="F:oxidoreductase activity, acting on the CH-OH group of donors, NAD or NADP as acceptor"/>
    <property type="evidence" value="ECO:0007669"/>
    <property type="project" value="TreeGrafter"/>
</dbReference>
<organism evidence="3">
    <name type="scientific">marine metagenome</name>
    <dbReference type="NCBI Taxonomy" id="408172"/>
    <lineage>
        <taxon>unclassified sequences</taxon>
        <taxon>metagenomes</taxon>
        <taxon>ecological metagenomes</taxon>
    </lineage>
</organism>
<dbReference type="Gene3D" id="3.40.50.720">
    <property type="entry name" value="NAD(P)-binding Rossmann-like Domain"/>
    <property type="match status" value="1"/>
</dbReference>